<feature type="chain" id="PRO_5036081092" evidence="1">
    <location>
        <begin position="23"/>
        <end position="469"/>
    </location>
</feature>
<evidence type="ECO:0000256" key="1">
    <source>
        <dbReference type="SAM" id="SignalP"/>
    </source>
</evidence>
<evidence type="ECO:0000313" key="12">
    <source>
        <dbReference type="Proteomes" id="UP000284604"/>
    </source>
</evidence>
<feature type="signal peptide" evidence="1">
    <location>
        <begin position="1"/>
        <end position="22"/>
    </location>
</feature>
<evidence type="ECO:0000313" key="6">
    <source>
        <dbReference type="EMBL" id="RHC32960.1"/>
    </source>
</evidence>
<dbReference type="EMBL" id="QRPN01000004">
    <property type="protein sequence ID" value="RHM20281.1"/>
    <property type="molecule type" value="Genomic_DNA"/>
</dbReference>
<evidence type="ECO:0000313" key="11">
    <source>
        <dbReference type="Proteomes" id="UP000284161"/>
    </source>
</evidence>
<evidence type="ECO:0000313" key="14">
    <source>
        <dbReference type="Proteomes" id="UP000285150"/>
    </source>
</evidence>
<accession>A0A3E4UUJ3</accession>
<dbReference type="EMBL" id="QSHQ01000003">
    <property type="protein sequence ID" value="RHC32960.1"/>
    <property type="molecule type" value="Genomic_DNA"/>
</dbReference>
<dbReference type="RefSeq" id="WP_034535840.1">
    <property type="nucleotide sequence ID" value="NZ_BAABYC010000001.1"/>
</dbReference>
<dbReference type="Proteomes" id="UP000284604">
    <property type="component" value="Unassembled WGS sequence"/>
</dbReference>
<proteinExistence type="predicted"/>
<dbReference type="InterPro" id="IPR027863">
    <property type="entry name" value="DUF4623"/>
</dbReference>
<evidence type="ECO:0000313" key="10">
    <source>
        <dbReference type="Proteomes" id="UP000283762"/>
    </source>
</evidence>
<dbReference type="Pfam" id="PF15416">
    <property type="entry name" value="DUF4623"/>
    <property type="match status" value="1"/>
</dbReference>
<evidence type="ECO:0000313" key="4">
    <source>
        <dbReference type="EMBL" id="RGW33911.1"/>
    </source>
</evidence>
<dbReference type="Proteomes" id="UP000284161">
    <property type="component" value="Unassembled WGS sequence"/>
</dbReference>
<sequence length="469" mass="51136">MYKLIKSLGFMAVLLGISLVSCEEDYPKSHIAPYDTELLAIKIVNAGADGKTVVEGTIDEANKTINFPRLDVETNFSALSFEAELSEGAELQTPVMDFSMDEETSDKTLILRIVNNKRYKEYFVKVRKRVPVYGADFEKPTVYNFSGDNIYSDYADAASTRCASYDGEHVLVVSRATQPHLLKVSDLKKGEINPILLDLTGVSGGTFSYNMGALSNGHVYLSSLSGAKASPLKIYHWETPDSQPETIANINVGSISGAGNRHGDNASYNIDENGNGFIFFGDNAATDFLRIPVSGYKTVDATAIKVLPSKSDATMVTNVYRVGNTDQYLWSGVRIPVTLVNESVGEIYASSIKGEAVAPRIINFNEERYLLVCTAGQGSASTATIALEIYDLSKGATIEEALRKFDEGDNHNPLYQFKLGGSGNGNALAQTDYYIEKDENGKDAKLCVFASRTGSGFVICEFPIKQEEE</sequence>
<keyword evidence="1" id="KW-0732">Signal</keyword>
<protein>
    <submittedName>
        <fullName evidence="2">DUF4623 domain-containing protein</fullName>
    </submittedName>
</protein>
<evidence type="ECO:0000313" key="2">
    <source>
        <dbReference type="EMBL" id="RGM16192.1"/>
    </source>
</evidence>
<dbReference type="EMBL" id="QRUB01000001">
    <property type="protein sequence ID" value="RGR30147.1"/>
    <property type="molecule type" value="Genomic_DNA"/>
</dbReference>
<dbReference type="Proteomes" id="UP000285305">
    <property type="component" value="Unassembled WGS sequence"/>
</dbReference>
<evidence type="ECO:0000313" key="3">
    <source>
        <dbReference type="EMBL" id="RGR30147.1"/>
    </source>
</evidence>
<evidence type="ECO:0000313" key="15">
    <source>
        <dbReference type="Proteomes" id="UP000285305"/>
    </source>
</evidence>
<evidence type="ECO:0000313" key="13">
    <source>
        <dbReference type="Proteomes" id="UP000284777"/>
    </source>
</evidence>
<evidence type="ECO:0000313" key="8">
    <source>
        <dbReference type="EMBL" id="RHM20281.1"/>
    </source>
</evidence>
<dbReference type="EMBL" id="QSSV01000001">
    <property type="protein sequence ID" value="RGM16192.1"/>
    <property type="molecule type" value="Genomic_DNA"/>
</dbReference>
<dbReference type="EMBL" id="QSAF01000009">
    <property type="protein sequence ID" value="RGW33911.1"/>
    <property type="molecule type" value="Genomic_DNA"/>
</dbReference>
<dbReference type="Gene3D" id="2.60.40.2340">
    <property type="match status" value="1"/>
</dbReference>
<reference evidence="9 10" key="1">
    <citation type="submission" date="2018-08" db="EMBL/GenBank/DDBJ databases">
        <title>A genome reference for cultivated species of the human gut microbiota.</title>
        <authorList>
            <person name="Zou Y."/>
            <person name="Xue W."/>
            <person name="Luo G."/>
        </authorList>
    </citation>
    <scope>NUCLEOTIDE SEQUENCE [LARGE SCALE GENOMIC DNA]</scope>
    <source>
        <strain evidence="5 13">AF05-4</strain>
        <strain evidence="4 14">AF12-7</strain>
        <strain evidence="3 11">AF25-6</strain>
        <strain evidence="8 12">AF35-20</strain>
        <strain evidence="7 10">AM25-16</strain>
        <strain evidence="6 15">AM36-9BH</strain>
        <strain evidence="2 9">TF03-6</strain>
    </source>
</reference>
<gene>
    <name evidence="7" type="ORF">DW668_11030</name>
    <name evidence="6" type="ORF">DW853_02490</name>
    <name evidence="5" type="ORF">DWV41_08545</name>
    <name evidence="4" type="ORF">DWV77_09140</name>
    <name evidence="3" type="ORF">DWY58_02595</name>
    <name evidence="8" type="ORF">DWZ78_05520</name>
    <name evidence="2" type="ORF">DXC34_00255</name>
</gene>
<comment type="caution">
    <text evidence="2">The sequence shown here is derived from an EMBL/GenBank/DDBJ whole genome shotgun (WGS) entry which is preliminary data.</text>
</comment>
<dbReference type="EMBL" id="QRHJ01000029">
    <property type="protein sequence ID" value="RHF74651.1"/>
    <property type="molecule type" value="Genomic_DNA"/>
</dbReference>
<dbReference type="Proteomes" id="UP000283762">
    <property type="component" value="Unassembled WGS sequence"/>
</dbReference>
<evidence type="ECO:0000313" key="5">
    <source>
        <dbReference type="EMBL" id="RGW97329.1"/>
    </source>
</evidence>
<organism evidence="2 9">
    <name type="scientific">Bacteroides stercoris</name>
    <dbReference type="NCBI Taxonomy" id="46506"/>
    <lineage>
        <taxon>Bacteria</taxon>
        <taxon>Pseudomonadati</taxon>
        <taxon>Bacteroidota</taxon>
        <taxon>Bacteroidia</taxon>
        <taxon>Bacteroidales</taxon>
        <taxon>Bacteroidaceae</taxon>
        <taxon>Bacteroides</taxon>
    </lineage>
</organism>
<dbReference type="Proteomes" id="UP000285150">
    <property type="component" value="Unassembled WGS sequence"/>
</dbReference>
<evidence type="ECO:0000313" key="9">
    <source>
        <dbReference type="Proteomes" id="UP000261223"/>
    </source>
</evidence>
<dbReference type="PROSITE" id="PS51257">
    <property type="entry name" value="PROKAR_LIPOPROTEIN"/>
    <property type="match status" value="1"/>
</dbReference>
<evidence type="ECO:0000313" key="7">
    <source>
        <dbReference type="EMBL" id="RHF74651.1"/>
    </source>
</evidence>
<dbReference type="AlphaFoldDB" id="A0A3E4UUJ3"/>
<dbReference type="Proteomes" id="UP000284777">
    <property type="component" value="Unassembled WGS sequence"/>
</dbReference>
<dbReference type="EMBL" id="QSBD01000010">
    <property type="protein sequence ID" value="RGW97329.1"/>
    <property type="molecule type" value="Genomic_DNA"/>
</dbReference>
<dbReference type="Proteomes" id="UP000261223">
    <property type="component" value="Unassembled WGS sequence"/>
</dbReference>
<name>A0A3E4UUJ3_BACSE</name>